<reference evidence="2 3" key="1">
    <citation type="journal article" date="2015" name="Stand. Genomic Sci.">
        <title>Genomic Encyclopedia of Bacterial and Archaeal Type Strains, Phase III: the genomes of soil and plant-associated and newly described type strains.</title>
        <authorList>
            <person name="Whitman W.B."/>
            <person name="Woyke T."/>
            <person name="Klenk H.P."/>
            <person name="Zhou Y."/>
            <person name="Lilburn T.G."/>
            <person name="Beck B.J."/>
            <person name="De Vos P."/>
            <person name="Vandamme P."/>
            <person name="Eisen J.A."/>
            <person name="Garrity G."/>
            <person name="Hugenholtz P."/>
            <person name="Kyrpides N.C."/>
        </authorList>
    </citation>
    <scope>NUCLEOTIDE SEQUENCE [LARGE SCALE GENOMIC DNA]</scope>
    <source>
        <strain evidence="2 3">VKM Ac-2540</strain>
    </source>
</reference>
<evidence type="ECO:0000313" key="3">
    <source>
        <dbReference type="Proteomes" id="UP000292027"/>
    </source>
</evidence>
<dbReference type="Proteomes" id="UP000292027">
    <property type="component" value="Unassembled WGS sequence"/>
</dbReference>
<dbReference type="PROSITE" id="PS01098">
    <property type="entry name" value="LIPASE_GDSL_SER"/>
    <property type="match status" value="1"/>
</dbReference>
<dbReference type="PANTHER" id="PTHR30383:SF5">
    <property type="entry name" value="SGNH HYDROLASE-TYPE ESTERASE DOMAIN-CONTAINING PROTEIN"/>
    <property type="match status" value="1"/>
</dbReference>
<dbReference type="InterPro" id="IPR036514">
    <property type="entry name" value="SGNH_hydro_sf"/>
</dbReference>
<dbReference type="InterPro" id="IPR051532">
    <property type="entry name" value="Ester_Hydrolysis_Enzymes"/>
</dbReference>
<dbReference type="InterPro" id="IPR013830">
    <property type="entry name" value="SGNH_hydro"/>
</dbReference>
<protein>
    <submittedName>
        <fullName evidence="2">Lysophospholipase L1-like esterase</fullName>
    </submittedName>
</protein>
<dbReference type="EMBL" id="SHKR01000015">
    <property type="protein sequence ID" value="RZU11379.1"/>
    <property type="molecule type" value="Genomic_DNA"/>
</dbReference>
<proteinExistence type="predicted"/>
<gene>
    <name evidence="2" type="ORF">EV645_6545</name>
</gene>
<name>A0A4Q7WQA1_9ACTN</name>
<dbReference type="SUPFAM" id="SSF52266">
    <property type="entry name" value="SGNH hydrolase"/>
    <property type="match status" value="1"/>
</dbReference>
<dbReference type="PANTHER" id="PTHR30383">
    <property type="entry name" value="THIOESTERASE 1/PROTEASE 1/LYSOPHOSPHOLIPASE L1"/>
    <property type="match status" value="1"/>
</dbReference>
<evidence type="ECO:0000259" key="1">
    <source>
        <dbReference type="Pfam" id="PF13472"/>
    </source>
</evidence>
<sequence length="210" mass="22847">MTIPLRRDTTVLFIGDSITDAGRNRDYPDSLGSGYAAMAAGWFAATNRSHNLHFYNRGIGGNRTGDLLERWEDDCVSLEPDVVSILVGVNDVLRRYDSDDVTSLEQFTSNYRSILSRTAELGAKVIVIEPFLVPVRPEIWAWRDDLDPKLISVRQLAAEFDATLLPADGLLAAASADSEPKAWAGDGVHPTVAGHALLAQAWLAATRPAA</sequence>
<evidence type="ECO:0000313" key="2">
    <source>
        <dbReference type="EMBL" id="RZU11379.1"/>
    </source>
</evidence>
<dbReference type="GO" id="GO:0006629">
    <property type="term" value="P:lipid metabolic process"/>
    <property type="evidence" value="ECO:0007669"/>
    <property type="project" value="InterPro"/>
</dbReference>
<accession>A0A4Q7WQA1</accession>
<dbReference type="InterPro" id="IPR008265">
    <property type="entry name" value="Lipase_GDSL_AS"/>
</dbReference>
<organism evidence="2 3">
    <name type="scientific">Kribbella rubisoli</name>
    <dbReference type="NCBI Taxonomy" id="3075929"/>
    <lineage>
        <taxon>Bacteria</taxon>
        <taxon>Bacillati</taxon>
        <taxon>Actinomycetota</taxon>
        <taxon>Actinomycetes</taxon>
        <taxon>Propionibacteriales</taxon>
        <taxon>Kribbellaceae</taxon>
        <taxon>Kribbella</taxon>
    </lineage>
</organism>
<keyword evidence="3" id="KW-1185">Reference proteome</keyword>
<dbReference type="RefSeq" id="WP_130447829.1">
    <property type="nucleotide sequence ID" value="NZ_SHKR01000015.1"/>
</dbReference>
<feature type="domain" description="SGNH hydrolase-type esterase" evidence="1">
    <location>
        <begin position="13"/>
        <end position="197"/>
    </location>
</feature>
<dbReference type="OrthoDB" id="9794725at2"/>
<comment type="caution">
    <text evidence="2">The sequence shown here is derived from an EMBL/GenBank/DDBJ whole genome shotgun (WGS) entry which is preliminary data.</text>
</comment>
<dbReference type="Pfam" id="PF13472">
    <property type="entry name" value="Lipase_GDSL_2"/>
    <property type="match status" value="1"/>
</dbReference>
<dbReference type="Gene3D" id="3.40.50.1110">
    <property type="entry name" value="SGNH hydrolase"/>
    <property type="match status" value="1"/>
</dbReference>
<dbReference type="AlphaFoldDB" id="A0A4Q7WQA1"/>
<dbReference type="GO" id="GO:0004622">
    <property type="term" value="F:phosphatidylcholine lysophospholipase activity"/>
    <property type="evidence" value="ECO:0007669"/>
    <property type="project" value="TreeGrafter"/>
</dbReference>